<accession>A0A7W7H5W5</accession>
<dbReference type="InterPro" id="IPR029787">
    <property type="entry name" value="Nucleotide_cyclase"/>
</dbReference>
<dbReference type="GO" id="GO:1902201">
    <property type="term" value="P:negative regulation of bacterial-type flagellum-dependent cell motility"/>
    <property type="evidence" value="ECO:0007669"/>
    <property type="project" value="TreeGrafter"/>
</dbReference>
<dbReference type="PANTHER" id="PTHR45138">
    <property type="entry name" value="REGULATORY COMPONENTS OF SENSORY TRANSDUCTION SYSTEM"/>
    <property type="match status" value="1"/>
</dbReference>
<dbReference type="AlphaFoldDB" id="A0A7W7H5W5"/>
<keyword evidence="1" id="KW-0472">Membrane</keyword>
<dbReference type="GO" id="GO:0005886">
    <property type="term" value="C:plasma membrane"/>
    <property type="evidence" value="ECO:0007669"/>
    <property type="project" value="TreeGrafter"/>
</dbReference>
<organism evidence="3 4">
    <name type="scientific">Actinoplanes octamycinicus</name>
    <dbReference type="NCBI Taxonomy" id="135948"/>
    <lineage>
        <taxon>Bacteria</taxon>
        <taxon>Bacillati</taxon>
        <taxon>Actinomycetota</taxon>
        <taxon>Actinomycetes</taxon>
        <taxon>Micromonosporales</taxon>
        <taxon>Micromonosporaceae</taxon>
        <taxon>Actinoplanes</taxon>
    </lineage>
</organism>
<dbReference type="SUPFAM" id="SSF55073">
    <property type="entry name" value="Nucleotide cyclase"/>
    <property type="match status" value="1"/>
</dbReference>
<feature type="transmembrane region" description="Helical" evidence="1">
    <location>
        <begin position="268"/>
        <end position="288"/>
    </location>
</feature>
<keyword evidence="1" id="KW-0812">Transmembrane</keyword>
<keyword evidence="1" id="KW-1133">Transmembrane helix</keyword>
<reference evidence="3 4" key="1">
    <citation type="submission" date="2020-08" db="EMBL/GenBank/DDBJ databases">
        <title>Sequencing the genomes of 1000 actinobacteria strains.</title>
        <authorList>
            <person name="Klenk H.-P."/>
        </authorList>
    </citation>
    <scope>NUCLEOTIDE SEQUENCE [LARGE SCALE GENOMIC DNA]</scope>
    <source>
        <strain evidence="3 4">DSM 45809</strain>
    </source>
</reference>
<dbReference type="InterPro" id="IPR043128">
    <property type="entry name" value="Rev_trsase/Diguanyl_cyclase"/>
</dbReference>
<dbReference type="GO" id="GO:0052621">
    <property type="term" value="F:diguanylate cyclase activity"/>
    <property type="evidence" value="ECO:0007669"/>
    <property type="project" value="TreeGrafter"/>
</dbReference>
<dbReference type="GO" id="GO:0043709">
    <property type="term" value="P:cell adhesion involved in single-species biofilm formation"/>
    <property type="evidence" value="ECO:0007669"/>
    <property type="project" value="TreeGrafter"/>
</dbReference>
<dbReference type="PANTHER" id="PTHR45138:SF9">
    <property type="entry name" value="DIGUANYLATE CYCLASE DGCM-RELATED"/>
    <property type="match status" value="1"/>
</dbReference>
<dbReference type="RefSeq" id="WP_239177855.1">
    <property type="nucleotide sequence ID" value="NZ_BAABFG010000005.1"/>
</dbReference>
<dbReference type="EMBL" id="JACHNB010000001">
    <property type="protein sequence ID" value="MBB4744473.1"/>
    <property type="molecule type" value="Genomic_DNA"/>
</dbReference>
<feature type="transmembrane region" description="Helical" evidence="1">
    <location>
        <begin position="99"/>
        <end position="115"/>
    </location>
</feature>
<comment type="caution">
    <text evidence="3">The sequence shown here is derived from an EMBL/GenBank/DDBJ whole genome shotgun (WGS) entry which is preliminary data.</text>
</comment>
<dbReference type="FunFam" id="3.30.70.270:FF:000001">
    <property type="entry name" value="Diguanylate cyclase domain protein"/>
    <property type="match status" value="1"/>
</dbReference>
<sequence>MTIGRRQTQVTYAMVAAVAILAYQFLPDQAWWLATWQVTIGWLATAAIVLGARRQAPGDRLPWYLLAAGVFSNATGIGVAKACALLWNLSDLPTPADPFFLGLYPACAAGIALLIRRRDRWANGTALLDAATITTGFGLLAWVYIIDPINLVSQMDRLAHAVQAAYPIGDLLLLAMMTRLLRSAGSRGPALWWMAGALGTLLLGDSSWVILDNLGAPGLALQETPWFVRILESVFLVAFSLFGIAALDPAAGTLAKATQEDATRLGPGLLALLTGASLIAPGLLALQVHEGQVVNGWSIAIGSTVLFLLVVARMAGLLREVERQARQVRDLARSDELTGLPNRRAWNDEVPRALERARRDHLPVAAAIVDLDHFKRFNDTFGHPAGDRLLKAASAAWHGTLRSVDLLARYGGEEFVVLLPGADAASAYEALSRMLAATPQGQTFSAGLAVWDGEETSEELLQRADQALYAAKARGRNRIETPVA</sequence>
<keyword evidence="4" id="KW-1185">Reference proteome</keyword>
<dbReference type="Proteomes" id="UP000546162">
    <property type="component" value="Unassembled WGS sequence"/>
</dbReference>
<dbReference type="InterPro" id="IPR050469">
    <property type="entry name" value="Diguanylate_Cyclase"/>
</dbReference>
<feature type="transmembrane region" description="Helical" evidence="1">
    <location>
        <begin position="190"/>
        <end position="211"/>
    </location>
</feature>
<dbReference type="Gene3D" id="3.30.70.270">
    <property type="match status" value="1"/>
</dbReference>
<feature type="transmembrane region" description="Helical" evidence="1">
    <location>
        <begin position="63"/>
        <end position="87"/>
    </location>
</feature>
<dbReference type="NCBIfam" id="TIGR00254">
    <property type="entry name" value="GGDEF"/>
    <property type="match status" value="1"/>
</dbReference>
<evidence type="ECO:0000313" key="3">
    <source>
        <dbReference type="EMBL" id="MBB4744473.1"/>
    </source>
</evidence>
<protein>
    <submittedName>
        <fullName evidence="3">Diguanylate cyclase (GGDEF)-like protein</fullName>
    </submittedName>
</protein>
<proteinExistence type="predicted"/>
<dbReference type="Pfam" id="PF00990">
    <property type="entry name" value="GGDEF"/>
    <property type="match status" value="1"/>
</dbReference>
<gene>
    <name evidence="3" type="ORF">BJY16_007932</name>
</gene>
<name>A0A7W7H5W5_9ACTN</name>
<evidence type="ECO:0000313" key="4">
    <source>
        <dbReference type="Proteomes" id="UP000546162"/>
    </source>
</evidence>
<feature type="transmembrane region" description="Helical" evidence="1">
    <location>
        <begin position="9"/>
        <end position="26"/>
    </location>
</feature>
<dbReference type="InterPro" id="IPR000160">
    <property type="entry name" value="GGDEF_dom"/>
</dbReference>
<dbReference type="CDD" id="cd01949">
    <property type="entry name" value="GGDEF"/>
    <property type="match status" value="1"/>
</dbReference>
<dbReference type="SMART" id="SM00267">
    <property type="entry name" value="GGDEF"/>
    <property type="match status" value="1"/>
</dbReference>
<feature type="transmembrane region" description="Helical" evidence="1">
    <location>
        <begin position="226"/>
        <end position="247"/>
    </location>
</feature>
<feature type="domain" description="GGDEF" evidence="2">
    <location>
        <begin position="362"/>
        <end position="484"/>
    </location>
</feature>
<dbReference type="PROSITE" id="PS50887">
    <property type="entry name" value="GGDEF"/>
    <property type="match status" value="1"/>
</dbReference>
<feature type="transmembrane region" description="Helical" evidence="1">
    <location>
        <begin position="32"/>
        <end position="51"/>
    </location>
</feature>
<feature type="transmembrane region" description="Helical" evidence="1">
    <location>
        <begin position="127"/>
        <end position="146"/>
    </location>
</feature>
<evidence type="ECO:0000259" key="2">
    <source>
        <dbReference type="PROSITE" id="PS50887"/>
    </source>
</evidence>
<feature type="transmembrane region" description="Helical" evidence="1">
    <location>
        <begin position="158"/>
        <end position="178"/>
    </location>
</feature>
<feature type="transmembrane region" description="Helical" evidence="1">
    <location>
        <begin position="294"/>
        <end position="316"/>
    </location>
</feature>
<evidence type="ECO:0000256" key="1">
    <source>
        <dbReference type="SAM" id="Phobius"/>
    </source>
</evidence>